<evidence type="ECO:0000313" key="1">
    <source>
        <dbReference type="EMBL" id="MDV4316122.1"/>
    </source>
</evidence>
<evidence type="ECO:0000313" key="3">
    <source>
        <dbReference type="EMBL" id="QOW43805.1"/>
    </source>
</evidence>
<dbReference type="Proteomes" id="UP000593812">
    <property type="component" value="Chromosome"/>
</dbReference>
<dbReference type="EMBL" id="JAWJYY010000001">
    <property type="protein sequence ID" value="MDV4316122.1"/>
    <property type="molecule type" value="Genomic_DNA"/>
</dbReference>
<dbReference type="KEGG" id="aid:CTZ23_05045"/>
<reference evidence="3 5" key="2">
    <citation type="submission" date="2020-02" db="EMBL/GenBank/DDBJ databases">
        <title>Tigecycline-resistant Acinetobacter species from pigs and migratory birds.</title>
        <authorList>
            <person name="Chen C."/>
            <person name="Sun J."/>
            <person name="Liao X.-P."/>
            <person name="Liu Y.-H."/>
        </authorList>
    </citation>
    <scope>NUCLEOTIDE SEQUENCE [LARGE SCALE GENOMIC DNA]</scope>
    <source>
        <strain evidence="3 5">C15_T</strain>
    </source>
</reference>
<dbReference type="GeneID" id="69466309"/>
<evidence type="ECO:0000313" key="4">
    <source>
        <dbReference type="Proteomes" id="UP000503440"/>
    </source>
</evidence>
<dbReference type="EMBL" id="CP044455">
    <property type="protein sequence ID" value="QIC69834.1"/>
    <property type="molecule type" value="Genomic_DNA"/>
</dbReference>
<evidence type="ECO:0000313" key="5">
    <source>
        <dbReference type="Proteomes" id="UP000593812"/>
    </source>
</evidence>
<proteinExistence type="predicted"/>
<gene>
    <name evidence="2" type="ORF">FSC09_05185</name>
    <name evidence="3" type="ORF">G0027_13755</name>
    <name evidence="1" type="ORF">MSG88_10160</name>
</gene>
<dbReference type="Proteomes" id="UP000503440">
    <property type="component" value="Chromosome"/>
</dbReference>
<dbReference type="RefSeq" id="WP_005179101.1">
    <property type="nucleotide sequence ID" value="NZ_CP024620.2"/>
</dbReference>
<name>A0A0F3LR44_9GAMM</name>
<evidence type="ECO:0000313" key="2">
    <source>
        <dbReference type="EMBL" id="QIC69834.1"/>
    </source>
</evidence>
<organism evidence="3 5">
    <name type="scientific">Acinetobacter indicus</name>
    <dbReference type="NCBI Taxonomy" id="756892"/>
    <lineage>
        <taxon>Bacteria</taxon>
        <taxon>Pseudomonadati</taxon>
        <taxon>Pseudomonadota</taxon>
        <taxon>Gammaproteobacteria</taxon>
        <taxon>Moraxellales</taxon>
        <taxon>Moraxellaceae</taxon>
        <taxon>Acinetobacter</taxon>
    </lineage>
</organism>
<dbReference type="EMBL" id="CP048654">
    <property type="protein sequence ID" value="QOW43805.1"/>
    <property type="molecule type" value="Genomic_DNA"/>
</dbReference>
<reference evidence="2 4" key="1">
    <citation type="submission" date="2019-09" db="EMBL/GenBank/DDBJ databases">
        <title>Non-baumannii Acinetobacter spp. carrying blaNDM-1 isolated in China.</title>
        <authorList>
            <person name="Cui C."/>
            <person name="Chen C."/>
            <person name="Sun J."/>
            <person name="Liu Y."/>
        </authorList>
    </citation>
    <scope>NUCLEOTIDE SEQUENCE [LARGE SCALE GENOMIC DNA]</scope>
    <source>
        <strain evidence="2 4">B18</strain>
    </source>
</reference>
<protein>
    <submittedName>
        <fullName evidence="3">Uncharacterized protein</fullName>
    </submittedName>
</protein>
<reference evidence="1" key="3">
    <citation type="submission" date="2023-10" db="EMBL/GenBank/DDBJ databases">
        <authorList>
            <person name="Sykes E.M.E."/>
            <person name="Khan I.U.H."/>
            <person name="Kumar A."/>
        </authorList>
    </citation>
    <scope>NUCLEOTIDE SEQUENCE</scope>
    <source>
        <strain evidence="1">IK5</strain>
    </source>
</reference>
<dbReference type="Proteomes" id="UP001284654">
    <property type="component" value="Unassembled WGS sequence"/>
</dbReference>
<sequence>MSQLIDIKVEDQYQHRYDAKAQLRQIAENAKTAELPLFKKIDHIIVEDEIILPSIELFFESQKSNNIYKIIE</sequence>
<accession>A0A0F3LR44</accession>
<dbReference type="AlphaFoldDB" id="A0A0F3LR44"/>